<evidence type="ECO:0000313" key="2">
    <source>
        <dbReference type="Proteomes" id="UP000789396"/>
    </source>
</evidence>
<reference evidence="1" key="1">
    <citation type="submission" date="2021-06" db="EMBL/GenBank/DDBJ databases">
        <authorList>
            <person name="Kallberg Y."/>
            <person name="Tangrot J."/>
            <person name="Rosling A."/>
        </authorList>
    </citation>
    <scope>NUCLEOTIDE SEQUENCE</scope>
    <source>
        <strain evidence="1">IN212</strain>
    </source>
</reference>
<comment type="caution">
    <text evidence="1">The sequence shown here is derived from an EMBL/GenBank/DDBJ whole genome shotgun (WGS) entry which is preliminary data.</text>
</comment>
<evidence type="ECO:0000313" key="1">
    <source>
        <dbReference type="EMBL" id="CAG8702570.1"/>
    </source>
</evidence>
<dbReference type="OrthoDB" id="2388110at2759"/>
<dbReference type="EMBL" id="CAJVPZ010020754">
    <property type="protein sequence ID" value="CAG8702570.1"/>
    <property type="molecule type" value="Genomic_DNA"/>
</dbReference>
<feature type="non-terminal residue" evidence="1">
    <location>
        <position position="1"/>
    </location>
</feature>
<dbReference type="Proteomes" id="UP000789396">
    <property type="component" value="Unassembled WGS sequence"/>
</dbReference>
<gene>
    <name evidence="1" type="ORF">RFULGI_LOCUS10471</name>
</gene>
<dbReference type="AlphaFoldDB" id="A0A9N9HRJ6"/>
<organism evidence="1 2">
    <name type="scientific">Racocetra fulgida</name>
    <dbReference type="NCBI Taxonomy" id="60492"/>
    <lineage>
        <taxon>Eukaryota</taxon>
        <taxon>Fungi</taxon>
        <taxon>Fungi incertae sedis</taxon>
        <taxon>Mucoromycota</taxon>
        <taxon>Glomeromycotina</taxon>
        <taxon>Glomeromycetes</taxon>
        <taxon>Diversisporales</taxon>
        <taxon>Gigasporaceae</taxon>
        <taxon>Racocetra</taxon>
    </lineage>
</organism>
<name>A0A9N9HRJ6_9GLOM</name>
<protein>
    <submittedName>
        <fullName evidence="1">5243_t:CDS:1</fullName>
    </submittedName>
</protein>
<sequence length="133" mass="14927">HDFDGTELADLSPGPQSNDALSYLSTESTDLKGVPTVSAEEFKPQLEKLVKTSDHLFGPTSRKFKVMMLPMTKGYHYIYKVMVFPKSEGGKPKVYDVYVTPLAKKKCFKIVSIPRDAPSDWKEATVCIPYSFN</sequence>
<proteinExistence type="predicted"/>
<accession>A0A9N9HRJ6</accession>
<keyword evidence="2" id="KW-1185">Reference proteome</keyword>